<feature type="signal peptide" evidence="1">
    <location>
        <begin position="1"/>
        <end position="43"/>
    </location>
</feature>
<protein>
    <submittedName>
        <fullName evidence="3">Serine hydrolase domain-containing protein</fullName>
        <ecNumber evidence="3">3.1.1.103</ecNumber>
    </submittedName>
</protein>
<dbReference type="PANTHER" id="PTHR46825:SF7">
    <property type="entry name" value="D-ALANYL-D-ALANINE CARBOXYPEPTIDASE"/>
    <property type="match status" value="1"/>
</dbReference>
<dbReference type="Gene3D" id="3.40.710.10">
    <property type="entry name" value="DD-peptidase/beta-lactamase superfamily"/>
    <property type="match status" value="1"/>
</dbReference>
<dbReference type="Pfam" id="PF00144">
    <property type="entry name" value="Beta-lactamase"/>
    <property type="match status" value="1"/>
</dbReference>
<name>A0ABY9UEB0_STRVL</name>
<dbReference type="SUPFAM" id="SSF56601">
    <property type="entry name" value="beta-lactamase/transpeptidase-like"/>
    <property type="match status" value="1"/>
</dbReference>
<feature type="chain" id="PRO_5047549667" evidence="1">
    <location>
        <begin position="44"/>
        <end position="406"/>
    </location>
</feature>
<dbReference type="InterPro" id="IPR012338">
    <property type="entry name" value="Beta-lactam/transpept-like"/>
</dbReference>
<dbReference type="InterPro" id="IPR001466">
    <property type="entry name" value="Beta-lactam-related"/>
</dbReference>
<dbReference type="GO" id="GO:0016787">
    <property type="term" value="F:hydrolase activity"/>
    <property type="evidence" value="ECO:0007669"/>
    <property type="project" value="UniProtKB-KW"/>
</dbReference>
<evidence type="ECO:0000313" key="3">
    <source>
        <dbReference type="EMBL" id="WND21226.1"/>
    </source>
</evidence>
<dbReference type="PANTHER" id="PTHR46825">
    <property type="entry name" value="D-ALANYL-D-ALANINE-CARBOXYPEPTIDASE/ENDOPEPTIDASE AMPH"/>
    <property type="match status" value="1"/>
</dbReference>
<dbReference type="Proteomes" id="UP001249394">
    <property type="component" value="Chromosome"/>
</dbReference>
<proteinExistence type="predicted"/>
<dbReference type="InterPro" id="IPR050491">
    <property type="entry name" value="AmpC-like"/>
</dbReference>
<keyword evidence="1" id="KW-0732">Signal</keyword>
<reference evidence="3 4" key="1">
    <citation type="submission" date="2023-09" db="EMBL/GenBank/DDBJ databases">
        <title>The genome sequence of Streptomyces anthocyanicus.</title>
        <authorList>
            <person name="Mo P."/>
        </authorList>
    </citation>
    <scope>NUCLEOTIDE SEQUENCE [LARGE SCALE GENOMIC DNA]</scope>
    <source>
        <strain evidence="3 4">JCM 4387</strain>
    </source>
</reference>
<evidence type="ECO:0000259" key="2">
    <source>
        <dbReference type="Pfam" id="PF00144"/>
    </source>
</evidence>
<dbReference type="EC" id="3.1.1.103" evidence="3"/>
<organism evidence="3 4">
    <name type="scientific">Streptomyces violaceus</name>
    <name type="common">Streptomyces venezuelae</name>
    <dbReference type="NCBI Taxonomy" id="1936"/>
    <lineage>
        <taxon>Bacteria</taxon>
        <taxon>Bacillati</taxon>
        <taxon>Actinomycetota</taxon>
        <taxon>Actinomycetes</taxon>
        <taxon>Kitasatosporales</taxon>
        <taxon>Streptomycetaceae</taxon>
        <taxon>Streptomyces</taxon>
    </lineage>
</organism>
<sequence length="406" mass="43143">MATALGSSLMHHRPSALRRLAVTGVALAAITAGACMPAATASAAVPQRPAVAASFDPAPMRELLTRLPDPVVAGALVGVAGYGPATPWTGTAGEVTRDAHFRIGSVTKTFTSTVALQLAAEHRIDIDAPVRRHLPDLVPAAYGAVTVRELLDHTSGLPAPAATPGPADGPGWWRKTVSPQDVVRKAFAAAESQGWQPPEPGSVQQYNGVNTFVVGLLVEKVTGRTFEDELTRRIIRPLGLRDTRLPSSDDMSIPAPHARVYVGTDEVTEQSPWAWAEGGMISTVADLDRFMTALFRGRLLPPAQQKLAFTVPNVSSAPTNTNCINKTSCFSVGGLMRVTLDNGVTVWGKTGSRPGWTNGVFATRDLKRRVTYSLNPSGTASERPYVMAVINSAFESTDRTTEETNS</sequence>
<evidence type="ECO:0000256" key="1">
    <source>
        <dbReference type="SAM" id="SignalP"/>
    </source>
</evidence>
<evidence type="ECO:0000313" key="4">
    <source>
        <dbReference type="Proteomes" id="UP001249394"/>
    </source>
</evidence>
<feature type="domain" description="Beta-lactamase-related" evidence="2">
    <location>
        <begin position="92"/>
        <end position="383"/>
    </location>
</feature>
<gene>
    <name evidence="3" type="ORF">RI060_29535</name>
</gene>
<keyword evidence="4" id="KW-1185">Reference proteome</keyword>
<dbReference type="EMBL" id="CP134213">
    <property type="protein sequence ID" value="WND21226.1"/>
    <property type="molecule type" value="Genomic_DNA"/>
</dbReference>
<keyword evidence="3" id="KW-0378">Hydrolase</keyword>
<accession>A0ABY9UEB0</accession>